<accession>A0A844XS60</accession>
<dbReference type="AlphaFoldDB" id="A0A844XS60"/>
<reference evidence="2 3" key="1">
    <citation type="submission" date="2019-12" db="EMBL/GenBank/DDBJ databases">
        <title>Genomic-based taxomic classification of the family Erythrobacteraceae.</title>
        <authorList>
            <person name="Xu L."/>
        </authorList>
    </citation>
    <scope>NUCLEOTIDE SEQUENCE [LARGE SCALE GENOMIC DNA]</scope>
    <source>
        <strain evidence="2 3">DSM 17792</strain>
    </source>
</reference>
<evidence type="ECO:0000313" key="2">
    <source>
        <dbReference type="EMBL" id="MXO48229.1"/>
    </source>
</evidence>
<dbReference type="OrthoDB" id="7450715at2"/>
<keyword evidence="1" id="KW-0472">Membrane</keyword>
<keyword evidence="3" id="KW-1185">Reference proteome</keyword>
<dbReference type="EMBL" id="WTYC01000003">
    <property type="protein sequence ID" value="MXO48229.1"/>
    <property type="molecule type" value="Genomic_DNA"/>
</dbReference>
<keyword evidence="1" id="KW-0812">Transmembrane</keyword>
<evidence type="ECO:0000313" key="3">
    <source>
        <dbReference type="Proteomes" id="UP000448199"/>
    </source>
</evidence>
<comment type="caution">
    <text evidence="2">The sequence shown here is derived from an EMBL/GenBank/DDBJ whole genome shotgun (WGS) entry which is preliminary data.</text>
</comment>
<sequence length="117" mass="12920">MGTVDHGHARDWRKAMSDNVALALIVYTGLQIFVTVNALKEGVSSTLPYFALIILVAAIIPACRWAEKRWKDLSPEAASDESLKGEFRRDQFILWAAAIGLPLILTALFKVMFSVTA</sequence>
<evidence type="ECO:0000256" key="1">
    <source>
        <dbReference type="SAM" id="Phobius"/>
    </source>
</evidence>
<name>A0A844XS60_9SPHN</name>
<proteinExistence type="predicted"/>
<protein>
    <submittedName>
        <fullName evidence="2">Uncharacterized protein</fullName>
    </submittedName>
</protein>
<feature type="transmembrane region" description="Helical" evidence="1">
    <location>
        <begin position="92"/>
        <end position="113"/>
    </location>
</feature>
<dbReference type="Proteomes" id="UP000448199">
    <property type="component" value="Unassembled WGS sequence"/>
</dbReference>
<keyword evidence="1" id="KW-1133">Transmembrane helix</keyword>
<feature type="transmembrane region" description="Helical" evidence="1">
    <location>
        <begin position="46"/>
        <end position="66"/>
    </location>
</feature>
<feature type="transmembrane region" description="Helical" evidence="1">
    <location>
        <begin position="20"/>
        <end position="40"/>
    </location>
</feature>
<gene>
    <name evidence="2" type="ORF">GRI69_08175</name>
</gene>
<organism evidence="2 3">
    <name type="scientific">Qipengyuania vulgaris</name>
    <dbReference type="NCBI Taxonomy" id="291985"/>
    <lineage>
        <taxon>Bacteria</taxon>
        <taxon>Pseudomonadati</taxon>
        <taxon>Pseudomonadota</taxon>
        <taxon>Alphaproteobacteria</taxon>
        <taxon>Sphingomonadales</taxon>
        <taxon>Erythrobacteraceae</taxon>
        <taxon>Qipengyuania</taxon>
    </lineage>
</organism>